<dbReference type="AlphaFoldDB" id="A0A5D4SNN0"/>
<dbReference type="EMBL" id="VTES01000003">
    <property type="protein sequence ID" value="TYS63838.1"/>
    <property type="molecule type" value="Genomic_DNA"/>
</dbReference>
<evidence type="ECO:0008006" key="3">
    <source>
        <dbReference type="Google" id="ProtNLM"/>
    </source>
</evidence>
<dbReference type="Gene3D" id="3.40.50.1820">
    <property type="entry name" value="alpha/beta hydrolase"/>
    <property type="match status" value="1"/>
</dbReference>
<gene>
    <name evidence="1" type="ORF">FZD47_10010</name>
</gene>
<dbReference type="Pfam" id="PF00756">
    <property type="entry name" value="Esterase"/>
    <property type="match status" value="1"/>
</dbReference>
<dbReference type="PANTHER" id="PTHR48098:SF1">
    <property type="entry name" value="DIACYLGLYCEROL ACYLTRANSFERASE_MYCOLYLTRANSFERASE AG85A"/>
    <property type="match status" value="1"/>
</dbReference>
<protein>
    <recommendedName>
        <fullName evidence="3">Esterase family protein</fullName>
    </recommendedName>
</protein>
<dbReference type="InterPro" id="IPR029058">
    <property type="entry name" value="AB_hydrolase_fold"/>
</dbReference>
<dbReference type="SUPFAM" id="SSF53474">
    <property type="entry name" value="alpha/beta-Hydrolases"/>
    <property type="match status" value="1"/>
</dbReference>
<dbReference type="PANTHER" id="PTHR48098">
    <property type="entry name" value="ENTEROCHELIN ESTERASE-RELATED"/>
    <property type="match status" value="1"/>
</dbReference>
<dbReference type="Proteomes" id="UP000323732">
    <property type="component" value="Unassembled WGS sequence"/>
</dbReference>
<proteinExistence type="predicted"/>
<accession>A0A5D4SNN0</accession>
<evidence type="ECO:0000313" key="1">
    <source>
        <dbReference type="EMBL" id="TYS63838.1"/>
    </source>
</evidence>
<dbReference type="InterPro" id="IPR050583">
    <property type="entry name" value="Mycobacterial_A85_antigen"/>
</dbReference>
<reference evidence="1 2" key="1">
    <citation type="submission" date="2019-08" db="EMBL/GenBank/DDBJ databases">
        <title>Bacillus genomes from the desert of Cuatro Cienegas, Coahuila.</title>
        <authorList>
            <person name="Olmedo-Alvarez G."/>
        </authorList>
    </citation>
    <scope>NUCLEOTIDE SEQUENCE [LARGE SCALE GENOMIC DNA]</scope>
    <source>
        <strain evidence="1 2">CH37_1T</strain>
    </source>
</reference>
<sequence length="143" mass="16448">MGRRNDVIYLRRVCMARKVNIAAVLILFILASIAPDAFAFQQEQESFQITDSITSQALIHDETPKQHKLSYKVYLPSGYDKKRKEGYPVLYLFHGSNGNENSWDEFWPKLDEMIEKGVIDPVIAVVPSTGNSYWVDSKKYGHY</sequence>
<dbReference type="GO" id="GO:0016747">
    <property type="term" value="F:acyltransferase activity, transferring groups other than amino-acyl groups"/>
    <property type="evidence" value="ECO:0007669"/>
    <property type="project" value="TreeGrafter"/>
</dbReference>
<organism evidence="1 2">
    <name type="scientific">Bacillus infantis</name>
    <dbReference type="NCBI Taxonomy" id="324767"/>
    <lineage>
        <taxon>Bacteria</taxon>
        <taxon>Bacillati</taxon>
        <taxon>Bacillota</taxon>
        <taxon>Bacilli</taxon>
        <taxon>Bacillales</taxon>
        <taxon>Bacillaceae</taxon>
        <taxon>Bacillus</taxon>
    </lineage>
</organism>
<name>A0A5D4SNN0_9BACI</name>
<evidence type="ECO:0000313" key="2">
    <source>
        <dbReference type="Proteomes" id="UP000323732"/>
    </source>
</evidence>
<comment type="caution">
    <text evidence="1">The sequence shown here is derived from an EMBL/GenBank/DDBJ whole genome shotgun (WGS) entry which is preliminary data.</text>
</comment>
<dbReference type="InterPro" id="IPR000801">
    <property type="entry name" value="Esterase-like"/>
</dbReference>